<dbReference type="SUPFAM" id="SSF52402">
    <property type="entry name" value="Adenine nucleotide alpha hydrolases-like"/>
    <property type="match status" value="1"/>
</dbReference>
<dbReference type="PRINTS" id="PR01438">
    <property type="entry name" value="UNVRSLSTRESS"/>
</dbReference>
<name>A0A137NXQ4_CONC2</name>
<dbReference type="InterPro" id="IPR006015">
    <property type="entry name" value="Universal_stress_UspA"/>
</dbReference>
<dbReference type="GO" id="GO:0016787">
    <property type="term" value="F:hydrolase activity"/>
    <property type="evidence" value="ECO:0007669"/>
    <property type="project" value="UniProtKB-KW"/>
</dbReference>
<protein>
    <submittedName>
        <fullName evidence="2">Adenine nucleotide alpha hydrolases-like protein</fullName>
    </submittedName>
</protein>
<dbReference type="AlphaFoldDB" id="A0A137NXQ4"/>
<sequence length="169" mass="18926">MSLPIEKRRRVFLAYDNSEISKNVYQWAKQQIFRPNTDHVVLLTITENGEGYVEPGYLQGFLSGKWGFEERQTYLKEASQAAQKVLDELSHELAAHDITSQAIVIKKEDAGEAIVEATKELNADLLILGSRGLHPLKKAFMGSVSSHCIEKCDCPVLVHKGQPPKAKLH</sequence>
<evidence type="ECO:0000313" key="2">
    <source>
        <dbReference type="EMBL" id="KXN67537.1"/>
    </source>
</evidence>
<accession>A0A137NXQ4</accession>
<dbReference type="InterPro" id="IPR006016">
    <property type="entry name" value="UspA"/>
</dbReference>
<organism evidence="2 3">
    <name type="scientific">Conidiobolus coronatus (strain ATCC 28846 / CBS 209.66 / NRRL 28638)</name>
    <name type="common">Delacroixia coronata</name>
    <dbReference type="NCBI Taxonomy" id="796925"/>
    <lineage>
        <taxon>Eukaryota</taxon>
        <taxon>Fungi</taxon>
        <taxon>Fungi incertae sedis</taxon>
        <taxon>Zoopagomycota</taxon>
        <taxon>Entomophthoromycotina</taxon>
        <taxon>Entomophthoromycetes</taxon>
        <taxon>Entomophthorales</taxon>
        <taxon>Ancylistaceae</taxon>
        <taxon>Conidiobolus</taxon>
    </lineage>
</organism>
<dbReference type="Gene3D" id="3.40.50.620">
    <property type="entry name" value="HUPs"/>
    <property type="match status" value="1"/>
</dbReference>
<proteinExistence type="predicted"/>
<keyword evidence="3" id="KW-1185">Reference proteome</keyword>
<dbReference type="EMBL" id="KQ964629">
    <property type="protein sequence ID" value="KXN67537.1"/>
    <property type="molecule type" value="Genomic_DNA"/>
</dbReference>
<dbReference type="Pfam" id="PF00582">
    <property type="entry name" value="Usp"/>
    <property type="match status" value="1"/>
</dbReference>
<dbReference type="STRING" id="796925.A0A137NXQ4"/>
<evidence type="ECO:0000259" key="1">
    <source>
        <dbReference type="Pfam" id="PF00582"/>
    </source>
</evidence>
<gene>
    <name evidence="2" type="ORF">CONCODRAFT_10368</name>
</gene>
<evidence type="ECO:0000313" key="3">
    <source>
        <dbReference type="Proteomes" id="UP000070444"/>
    </source>
</evidence>
<dbReference type="PANTHER" id="PTHR31964:SF113">
    <property type="entry name" value="USPA DOMAIN-CONTAINING PROTEIN"/>
    <property type="match status" value="1"/>
</dbReference>
<dbReference type="OrthoDB" id="843225at2759"/>
<dbReference type="Proteomes" id="UP000070444">
    <property type="component" value="Unassembled WGS sequence"/>
</dbReference>
<keyword evidence="2" id="KW-0378">Hydrolase</keyword>
<dbReference type="OMA" id="CAKHVEC"/>
<dbReference type="InterPro" id="IPR014729">
    <property type="entry name" value="Rossmann-like_a/b/a_fold"/>
</dbReference>
<dbReference type="PANTHER" id="PTHR31964">
    <property type="entry name" value="ADENINE NUCLEOTIDE ALPHA HYDROLASES-LIKE SUPERFAMILY PROTEIN"/>
    <property type="match status" value="1"/>
</dbReference>
<dbReference type="CDD" id="cd23659">
    <property type="entry name" value="USP_At3g01520-like"/>
    <property type="match status" value="1"/>
</dbReference>
<reference evidence="2 3" key="1">
    <citation type="journal article" date="2015" name="Genome Biol. Evol.">
        <title>Phylogenomic analyses indicate that early fungi evolved digesting cell walls of algal ancestors of land plants.</title>
        <authorList>
            <person name="Chang Y."/>
            <person name="Wang S."/>
            <person name="Sekimoto S."/>
            <person name="Aerts A.L."/>
            <person name="Choi C."/>
            <person name="Clum A."/>
            <person name="LaButti K.M."/>
            <person name="Lindquist E.A."/>
            <person name="Yee Ngan C."/>
            <person name="Ohm R.A."/>
            <person name="Salamov A.A."/>
            <person name="Grigoriev I.V."/>
            <person name="Spatafora J.W."/>
            <person name="Berbee M.L."/>
        </authorList>
    </citation>
    <scope>NUCLEOTIDE SEQUENCE [LARGE SCALE GENOMIC DNA]</scope>
    <source>
        <strain evidence="2 3">NRRL 28638</strain>
    </source>
</reference>
<feature type="domain" description="UspA" evidence="1">
    <location>
        <begin position="8"/>
        <end position="158"/>
    </location>
</feature>